<protein>
    <submittedName>
        <fullName evidence="1">Uncharacterized protein</fullName>
    </submittedName>
</protein>
<sequence>MTSISQQSENIQKILDTKLYELVGKLSELGLNSERFDRVEDYTKQISLIPCSAK</sequence>
<accession>X1R750</accession>
<dbReference type="EMBL" id="BARW01007809">
    <property type="protein sequence ID" value="GAI76552.1"/>
    <property type="molecule type" value="Genomic_DNA"/>
</dbReference>
<name>X1R750_9ZZZZ</name>
<evidence type="ECO:0000313" key="1">
    <source>
        <dbReference type="EMBL" id="GAI76552.1"/>
    </source>
</evidence>
<comment type="caution">
    <text evidence="1">The sequence shown here is derived from an EMBL/GenBank/DDBJ whole genome shotgun (WGS) entry which is preliminary data.</text>
</comment>
<reference evidence="1" key="1">
    <citation type="journal article" date="2014" name="Front. Microbiol.">
        <title>High frequency of phylogenetically diverse reductive dehalogenase-homologous genes in deep subseafloor sedimentary metagenomes.</title>
        <authorList>
            <person name="Kawai M."/>
            <person name="Futagami T."/>
            <person name="Toyoda A."/>
            <person name="Takaki Y."/>
            <person name="Nishi S."/>
            <person name="Hori S."/>
            <person name="Arai W."/>
            <person name="Tsubouchi T."/>
            <person name="Morono Y."/>
            <person name="Uchiyama I."/>
            <person name="Ito T."/>
            <person name="Fujiyama A."/>
            <person name="Inagaki F."/>
            <person name="Takami H."/>
        </authorList>
    </citation>
    <scope>NUCLEOTIDE SEQUENCE</scope>
    <source>
        <strain evidence="1">Expedition CK06-06</strain>
    </source>
</reference>
<dbReference type="InterPro" id="IPR027417">
    <property type="entry name" value="P-loop_NTPase"/>
</dbReference>
<proteinExistence type="predicted"/>
<gene>
    <name evidence="1" type="ORF">S12H4_16178</name>
</gene>
<organism evidence="1">
    <name type="scientific">marine sediment metagenome</name>
    <dbReference type="NCBI Taxonomy" id="412755"/>
    <lineage>
        <taxon>unclassified sequences</taxon>
        <taxon>metagenomes</taxon>
        <taxon>ecological metagenomes</taxon>
    </lineage>
</organism>
<dbReference type="AlphaFoldDB" id="X1R750"/>
<dbReference type="Gene3D" id="3.40.50.300">
    <property type="entry name" value="P-loop containing nucleotide triphosphate hydrolases"/>
    <property type="match status" value="1"/>
</dbReference>
<feature type="non-terminal residue" evidence="1">
    <location>
        <position position="54"/>
    </location>
</feature>